<evidence type="ECO:0000313" key="3">
    <source>
        <dbReference type="Proteomes" id="UP000009080"/>
    </source>
</evidence>
<protein>
    <submittedName>
        <fullName evidence="2">Uncharacterized protein</fullName>
    </submittedName>
</protein>
<dbReference type="HOGENOM" id="CLU_1609972_0_0_6"/>
<dbReference type="Proteomes" id="UP000009080">
    <property type="component" value="Chromosome"/>
</dbReference>
<evidence type="ECO:0000313" key="2">
    <source>
        <dbReference type="EMBL" id="ACR12596.1"/>
    </source>
</evidence>
<name>C5BJS7_TERTT</name>
<gene>
    <name evidence="2" type="ordered locus">TERTU_4567</name>
</gene>
<dbReference type="KEGG" id="ttu:TERTU_4567"/>
<dbReference type="EMBL" id="CP001614">
    <property type="protein sequence ID" value="ACR12596.1"/>
    <property type="molecule type" value="Genomic_DNA"/>
</dbReference>
<dbReference type="RefSeq" id="WP_015818708.1">
    <property type="nucleotide sequence ID" value="NC_012997.1"/>
</dbReference>
<feature type="transmembrane region" description="Helical" evidence="1">
    <location>
        <begin position="31"/>
        <end position="49"/>
    </location>
</feature>
<dbReference type="AlphaFoldDB" id="C5BJS7"/>
<accession>C5BJS7</accession>
<reference evidence="2 3" key="1">
    <citation type="journal article" date="2009" name="PLoS ONE">
        <title>The complete genome of Teredinibacter turnerae T7901: an intracellular endosymbiont of marine wood-boring bivalves (shipworms).</title>
        <authorList>
            <person name="Yang J.C."/>
            <person name="Madupu R."/>
            <person name="Durkin A.S."/>
            <person name="Ekborg N.A."/>
            <person name="Pedamallu C.S."/>
            <person name="Hostetler J.B."/>
            <person name="Radune D."/>
            <person name="Toms B.S."/>
            <person name="Henrissat B."/>
            <person name="Coutinho P.M."/>
            <person name="Schwarz S."/>
            <person name="Field L."/>
            <person name="Trindade-Silva A.E."/>
            <person name="Soares C.A.G."/>
            <person name="Elshahawi S."/>
            <person name="Hanora A."/>
            <person name="Schmidt E.W."/>
            <person name="Haygood M.G."/>
            <person name="Posfai J."/>
            <person name="Benner J."/>
            <person name="Madinger C."/>
            <person name="Nove J."/>
            <person name="Anton B."/>
            <person name="Chaudhary K."/>
            <person name="Foster J."/>
            <person name="Holman A."/>
            <person name="Kumar S."/>
            <person name="Lessard P.A."/>
            <person name="Luyten Y.A."/>
            <person name="Slatko B."/>
            <person name="Wood N."/>
            <person name="Wu B."/>
            <person name="Teplitski M."/>
            <person name="Mougous J.D."/>
            <person name="Ward N."/>
            <person name="Eisen J.A."/>
            <person name="Badger J.H."/>
            <person name="Distel D.L."/>
        </authorList>
    </citation>
    <scope>NUCLEOTIDE SEQUENCE [LARGE SCALE GENOMIC DNA]</scope>
    <source>
        <strain evidence="3">ATCC 39867 / T7901</strain>
    </source>
</reference>
<keyword evidence="1" id="KW-0812">Transmembrane</keyword>
<evidence type="ECO:0000256" key="1">
    <source>
        <dbReference type="SAM" id="Phobius"/>
    </source>
</evidence>
<keyword evidence="1" id="KW-0472">Membrane</keyword>
<dbReference type="eggNOG" id="ENOG5033MWB">
    <property type="taxonomic scope" value="Bacteria"/>
</dbReference>
<keyword evidence="1" id="KW-1133">Transmembrane helix</keyword>
<organism evidence="2 3">
    <name type="scientific">Teredinibacter turnerae (strain ATCC 39867 / T7901)</name>
    <dbReference type="NCBI Taxonomy" id="377629"/>
    <lineage>
        <taxon>Bacteria</taxon>
        <taxon>Pseudomonadati</taxon>
        <taxon>Pseudomonadota</taxon>
        <taxon>Gammaproteobacteria</taxon>
        <taxon>Cellvibrionales</taxon>
        <taxon>Cellvibrionaceae</taxon>
        <taxon>Teredinibacter</taxon>
    </lineage>
</organism>
<keyword evidence="3" id="KW-1185">Reference proteome</keyword>
<sequence>MATTQALNKPTTMRGFGGLLRNKRCQKAMRLLTGTGVCALLSLGVYFLTQNFSRWESADKYADHGRNYNLTPFDINDAARVCTNKTADRFGDQLVRSYVDYHSTRYDARLAIYKVFMHAQLGDLYLHSDAPVHCFVDPKEHIVTHYRSFEARKSLMTRAISFISF</sequence>
<proteinExistence type="predicted"/>